<accession>A0A371GW51</accession>
<name>A0A371GW51_MUCPR</name>
<gene>
    <name evidence="1" type="ORF">CR513_22798</name>
</gene>
<evidence type="ECO:0000313" key="1">
    <source>
        <dbReference type="EMBL" id="RDX94782.1"/>
    </source>
</evidence>
<feature type="non-terminal residue" evidence="1">
    <location>
        <position position="1"/>
    </location>
</feature>
<reference evidence="1" key="1">
    <citation type="submission" date="2018-05" db="EMBL/GenBank/DDBJ databases">
        <title>Draft genome of Mucuna pruriens seed.</title>
        <authorList>
            <person name="Nnadi N.E."/>
            <person name="Vos R."/>
            <person name="Hasami M.H."/>
            <person name="Devisetty U.K."/>
            <person name="Aguiy J.C."/>
        </authorList>
    </citation>
    <scope>NUCLEOTIDE SEQUENCE [LARGE SCALE GENOMIC DNA]</scope>
    <source>
        <strain evidence="1">JCA_2017</strain>
    </source>
</reference>
<keyword evidence="2" id="KW-1185">Reference proteome</keyword>
<dbReference type="AlphaFoldDB" id="A0A371GW51"/>
<dbReference type="Proteomes" id="UP000257109">
    <property type="component" value="Unassembled WGS sequence"/>
</dbReference>
<evidence type="ECO:0000313" key="2">
    <source>
        <dbReference type="Proteomes" id="UP000257109"/>
    </source>
</evidence>
<dbReference type="EMBL" id="QJKJ01004284">
    <property type="protein sequence ID" value="RDX94782.1"/>
    <property type="molecule type" value="Genomic_DNA"/>
</dbReference>
<sequence>METGLEAAILETAAHRNLIQCRKNKEIQRSEIGYVSKSLFLPLYPLLSKYQPRHGGKQTTHAFPLHNDHSATYFYHRLTTLMYYPVPPHPWNLQELCSVLPHRFLQEPTLGTLSLRLLLLPERGGVFHF</sequence>
<organism evidence="1 2">
    <name type="scientific">Mucuna pruriens</name>
    <name type="common">Velvet bean</name>
    <name type="synonym">Dolichos pruriens</name>
    <dbReference type="NCBI Taxonomy" id="157652"/>
    <lineage>
        <taxon>Eukaryota</taxon>
        <taxon>Viridiplantae</taxon>
        <taxon>Streptophyta</taxon>
        <taxon>Embryophyta</taxon>
        <taxon>Tracheophyta</taxon>
        <taxon>Spermatophyta</taxon>
        <taxon>Magnoliopsida</taxon>
        <taxon>eudicotyledons</taxon>
        <taxon>Gunneridae</taxon>
        <taxon>Pentapetalae</taxon>
        <taxon>rosids</taxon>
        <taxon>fabids</taxon>
        <taxon>Fabales</taxon>
        <taxon>Fabaceae</taxon>
        <taxon>Papilionoideae</taxon>
        <taxon>50 kb inversion clade</taxon>
        <taxon>NPAAA clade</taxon>
        <taxon>indigoferoid/millettioid clade</taxon>
        <taxon>Phaseoleae</taxon>
        <taxon>Mucuna</taxon>
    </lineage>
</organism>
<comment type="caution">
    <text evidence="1">The sequence shown here is derived from an EMBL/GenBank/DDBJ whole genome shotgun (WGS) entry which is preliminary data.</text>
</comment>
<proteinExistence type="predicted"/>
<protein>
    <submittedName>
        <fullName evidence="1">Uncharacterized protein</fullName>
    </submittedName>
</protein>